<dbReference type="EMBL" id="JACJQU010000002">
    <property type="protein sequence ID" value="MBD2293174.1"/>
    <property type="molecule type" value="Genomic_DNA"/>
</dbReference>
<keyword evidence="10" id="KW-1185">Reference proteome</keyword>
<protein>
    <submittedName>
        <fullName evidence="9">L,D-transpeptidase</fullName>
    </submittedName>
</protein>
<sequence>MPSWIRSALIRCSGTFCTGLVLMVVTVFSWSSPTSDPKTTTANATVVNQRTTISKSQQIAQSRRIEIDLSEQRLRAWDGKNLVYSFRISTGKRSTPTPVGRFAINSKYRTHRMRGTGYDIPDVPYAMYFYEGYAIHGAYWHNRFGTPISHGCVNLPVKQARKLYNWAGTGTVVVVRR</sequence>
<feature type="transmembrane region" description="Helical" evidence="7">
    <location>
        <begin position="12"/>
        <end position="31"/>
    </location>
</feature>
<evidence type="ECO:0000256" key="7">
    <source>
        <dbReference type="SAM" id="Phobius"/>
    </source>
</evidence>
<dbReference type="GO" id="GO:0071555">
    <property type="term" value="P:cell wall organization"/>
    <property type="evidence" value="ECO:0007669"/>
    <property type="project" value="UniProtKB-UniRule"/>
</dbReference>
<keyword evidence="5 6" id="KW-0961">Cell wall biogenesis/degradation</keyword>
<keyword evidence="3 6" id="KW-0133">Cell shape</keyword>
<dbReference type="PANTHER" id="PTHR30582">
    <property type="entry name" value="L,D-TRANSPEPTIDASE"/>
    <property type="match status" value="1"/>
</dbReference>
<evidence type="ECO:0000256" key="4">
    <source>
        <dbReference type="ARBA" id="ARBA00022984"/>
    </source>
</evidence>
<evidence type="ECO:0000256" key="5">
    <source>
        <dbReference type="ARBA" id="ARBA00023316"/>
    </source>
</evidence>
<dbReference type="CDD" id="cd16913">
    <property type="entry name" value="YkuD_like"/>
    <property type="match status" value="1"/>
</dbReference>
<dbReference type="GO" id="GO:0008360">
    <property type="term" value="P:regulation of cell shape"/>
    <property type="evidence" value="ECO:0007669"/>
    <property type="project" value="UniProtKB-UniRule"/>
</dbReference>
<dbReference type="Gene3D" id="2.40.440.10">
    <property type="entry name" value="L,D-transpeptidase catalytic domain-like"/>
    <property type="match status" value="1"/>
</dbReference>
<evidence type="ECO:0000256" key="3">
    <source>
        <dbReference type="ARBA" id="ARBA00022960"/>
    </source>
</evidence>
<feature type="domain" description="L,D-TPase catalytic" evidence="8">
    <location>
        <begin position="63"/>
        <end position="176"/>
    </location>
</feature>
<feature type="active site" description="Proton donor/acceptor" evidence="6">
    <location>
        <position position="136"/>
    </location>
</feature>
<organism evidence="9 10">
    <name type="scientific">Anabaena sphaerica FACHB-251</name>
    <dbReference type="NCBI Taxonomy" id="2692883"/>
    <lineage>
        <taxon>Bacteria</taxon>
        <taxon>Bacillati</taxon>
        <taxon>Cyanobacteriota</taxon>
        <taxon>Cyanophyceae</taxon>
        <taxon>Nostocales</taxon>
        <taxon>Nostocaceae</taxon>
        <taxon>Anabaena</taxon>
    </lineage>
</organism>
<keyword evidence="7" id="KW-0472">Membrane</keyword>
<dbReference type="InterPro" id="IPR005490">
    <property type="entry name" value="LD_TPept_cat_dom"/>
</dbReference>
<accession>A0A926WG19</accession>
<evidence type="ECO:0000256" key="1">
    <source>
        <dbReference type="ARBA" id="ARBA00004752"/>
    </source>
</evidence>
<dbReference type="GO" id="GO:0016740">
    <property type="term" value="F:transferase activity"/>
    <property type="evidence" value="ECO:0007669"/>
    <property type="project" value="UniProtKB-KW"/>
</dbReference>
<dbReference type="Pfam" id="PF03734">
    <property type="entry name" value="YkuD"/>
    <property type="match status" value="1"/>
</dbReference>
<dbReference type="PANTHER" id="PTHR30582:SF2">
    <property type="entry name" value="L,D-TRANSPEPTIDASE YCIB-RELATED"/>
    <property type="match status" value="1"/>
</dbReference>
<evidence type="ECO:0000259" key="8">
    <source>
        <dbReference type="PROSITE" id="PS52029"/>
    </source>
</evidence>
<comment type="pathway">
    <text evidence="1 6">Cell wall biogenesis; peptidoglycan biosynthesis.</text>
</comment>
<dbReference type="AlphaFoldDB" id="A0A926WG19"/>
<dbReference type="PROSITE" id="PS52029">
    <property type="entry name" value="LD_TPASE"/>
    <property type="match status" value="1"/>
</dbReference>
<name>A0A926WG19_9NOST</name>
<keyword evidence="7" id="KW-0812">Transmembrane</keyword>
<evidence type="ECO:0000256" key="2">
    <source>
        <dbReference type="ARBA" id="ARBA00022679"/>
    </source>
</evidence>
<gene>
    <name evidence="9" type="ORF">H6G06_06660</name>
</gene>
<dbReference type="RefSeq" id="WP_190558261.1">
    <property type="nucleotide sequence ID" value="NZ_JACJQU010000002.1"/>
</dbReference>
<dbReference type="GO" id="GO:0018104">
    <property type="term" value="P:peptidoglycan-protein cross-linking"/>
    <property type="evidence" value="ECO:0007669"/>
    <property type="project" value="TreeGrafter"/>
</dbReference>
<dbReference type="InterPro" id="IPR038063">
    <property type="entry name" value="Transpep_catalytic_dom"/>
</dbReference>
<keyword evidence="4 6" id="KW-0573">Peptidoglycan synthesis</keyword>
<evidence type="ECO:0000256" key="6">
    <source>
        <dbReference type="PROSITE-ProRule" id="PRU01373"/>
    </source>
</evidence>
<proteinExistence type="predicted"/>
<evidence type="ECO:0000313" key="10">
    <source>
        <dbReference type="Proteomes" id="UP000662185"/>
    </source>
</evidence>
<feature type="active site" description="Nucleophile" evidence="6">
    <location>
        <position position="152"/>
    </location>
</feature>
<comment type="caution">
    <text evidence="9">The sequence shown here is derived from an EMBL/GenBank/DDBJ whole genome shotgun (WGS) entry which is preliminary data.</text>
</comment>
<evidence type="ECO:0000313" key="9">
    <source>
        <dbReference type="EMBL" id="MBD2293174.1"/>
    </source>
</evidence>
<dbReference type="GO" id="GO:0005576">
    <property type="term" value="C:extracellular region"/>
    <property type="evidence" value="ECO:0007669"/>
    <property type="project" value="TreeGrafter"/>
</dbReference>
<dbReference type="SUPFAM" id="SSF141523">
    <property type="entry name" value="L,D-transpeptidase catalytic domain-like"/>
    <property type="match status" value="1"/>
</dbReference>
<dbReference type="InterPro" id="IPR050979">
    <property type="entry name" value="LD-transpeptidase"/>
</dbReference>
<dbReference type="GO" id="GO:0071972">
    <property type="term" value="F:peptidoglycan L,D-transpeptidase activity"/>
    <property type="evidence" value="ECO:0007669"/>
    <property type="project" value="TreeGrafter"/>
</dbReference>
<keyword evidence="7" id="KW-1133">Transmembrane helix</keyword>
<dbReference type="Proteomes" id="UP000662185">
    <property type="component" value="Unassembled WGS sequence"/>
</dbReference>
<reference evidence="10" key="1">
    <citation type="journal article" date="2020" name="ISME J.">
        <title>Comparative genomics reveals insights into cyanobacterial evolution and habitat adaptation.</title>
        <authorList>
            <person name="Chen M.Y."/>
            <person name="Teng W.K."/>
            <person name="Zhao L."/>
            <person name="Hu C.X."/>
            <person name="Zhou Y.K."/>
            <person name="Han B.P."/>
            <person name="Song L.R."/>
            <person name="Shu W.S."/>
        </authorList>
    </citation>
    <scope>NUCLEOTIDE SEQUENCE [LARGE SCALE GENOMIC DNA]</scope>
    <source>
        <strain evidence="10">FACHB-251</strain>
    </source>
</reference>
<keyword evidence="2" id="KW-0808">Transferase</keyword>